<reference evidence="1 2" key="1">
    <citation type="submission" date="2023-07" db="EMBL/GenBank/DDBJ databases">
        <title>Sequencing the genomes of 1000 actinobacteria strains.</title>
        <authorList>
            <person name="Klenk H.-P."/>
        </authorList>
    </citation>
    <scope>NUCLEOTIDE SEQUENCE [LARGE SCALE GENOMIC DNA]</scope>
    <source>
        <strain evidence="1 2">DSM 43749</strain>
    </source>
</reference>
<dbReference type="RefSeq" id="WP_310310210.1">
    <property type="nucleotide sequence ID" value="NZ_BAAAXB010000001.1"/>
</dbReference>
<organism evidence="1 2">
    <name type="scientific">Saccharothrix longispora</name>
    <dbReference type="NCBI Taxonomy" id="33920"/>
    <lineage>
        <taxon>Bacteria</taxon>
        <taxon>Bacillati</taxon>
        <taxon>Actinomycetota</taxon>
        <taxon>Actinomycetes</taxon>
        <taxon>Pseudonocardiales</taxon>
        <taxon>Pseudonocardiaceae</taxon>
        <taxon>Saccharothrix</taxon>
    </lineage>
</organism>
<evidence type="ECO:0000313" key="2">
    <source>
        <dbReference type="Proteomes" id="UP001268819"/>
    </source>
</evidence>
<gene>
    <name evidence="1" type="ORF">J2S66_005558</name>
</gene>
<sequence length="243" mass="27682">MDRKDVKEVFAAVKALTTVADRAKAGTRAKELDEVVDTLLGLVGPIPQDWVHGLLDISSDDVRELTTIGVLTKESGGYAPRRLGDVQRLTALLRDRRDYVERIRWWLDDREVLIAVSKAEEFAPESHLTGLRGGRRRNFERWLVELPRLKPGQVDGYRITGSTQRLCVVRVEEQEVVVSFPDKGEPTALMSWKQIEKYDFVHRLARKDKSWSRRREPNPNSSGELRGWSADLEKVALRVAALV</sequence>
<dbReference type="EMBL" id="JAVDSG010000001">
    <property type="protein sequence ID" value="MDR6597174.1"/>
    <property type="molecule type" value="Genomic_DNA"/>
</dbReference>
<name>A0ABU1Q420_9PSEU</name>
<dbReference type="Proteomes" id="UP001268819">
    <property type="component" value="Unassembled WGS sequence"/>
</dbReference>
<accession>A0ABU1Q420</accession>
<comment type="caution">
    <text evidence="1">The sequence shown here is derived from an EMBL/GenBank/DDBJ whole genome shotgun (WGS) entry which is preliminary data.</text>
</comment>
<evidence type="ECO:0000313" key="1">
    <source>
        <dbReference type="EMBL" id="MDR6597174.1"/>
    </source>
</evidence>
<protein>
    <submittedName>
        <fullName evidence="1">Uncharacterized protein</fullName>
    </submittedName>
</protein>
<keyword evidence="2" id="KW-1185">Reference proteome</keyword>
<proteinExistence type="predicted"/>